<evidence type="ECO:0000313" key="2">
    <source>
        <dbReference type="EMBL" id="WNQ10143.1"/>
    </source>
</evidence>
<feature type="compositionally biased region" description="Polar residues" evidence="1">
    <location>
        <begin position="1"/>
        <end position="19"/>
    </location>
</feature>
<keyword evidence="3" id="KW-1185">Reference proteome</keyword>
<dbReference type="EMBL" id="CP130318">
    <property type="protein sequence ID" value="WNQ10143.1"/>
    <property type="molecule type" value="Genomic_DNA"/>
</dbReference>
<dbReference type="KEGG" id="paun:MJA45_21325"/>
<evidence type="ECO:0000256" key="1">
    <source>
        <dbReference type="SAM" id="MobiDB-lite"/>
    </source>
</evidence>
<name>A0AA96LBL1_9BACL</name>
<proteinExistence type="predicted"/>
<protein>
    <submittedName>
        <fullName evidence="2">Uncharacterized protein</fullName>
    </submittedName>
</protein>
<dbReference type="RefSeq" id="WP_315603917.1">
    <property type="nucleotide sequence ID" value="NZ_CP130318.1"/>
</dbReference>
<reference evidence="2 3" key="1">
    <citation type="submission" date="2022-02" db="EMBL/GenBank/DDBJ databases">
        <title>Paenibacillus sp. MBLB1776 Whole Genome Shotgun Sequencing.</title>
        <authorList>
            <person name="Hwang C.Y."/>
            <person name="Cho E.-S."/>
            <person name="Seo M.-J."/>
        </authorList>
    </citation>
    <scope>NUCLEOTIDE SEQUENCE [LARGE SCALE GENOMIC DNA]</scope>
    <source>
        <strain evidence="2 3">MBLB1776</strain>
    </source>
</reference>
<sequence length="80" mass="8783">MTNNFQSPTRDKQAMNSVHSAHDAVVQAQSHPDENMIGQAERAIRHADAAVAQAMDGENTQGAELAAERLEEDRRALEEL</sequence>
<evidence type="ECO:0000313" key="3">
    <source>
        <dbReference type="Proteomes" id="UP001305702"/>
    </source>
</evidence>
<gene>
    <name evidence="2" type="ORF">MJA45_21325</name>
</gene>
<feature type="region of interest" description="Disordered" evidence="1">
    <location>
        <begin position="1"/>
        <end position="40"/>
    </location>
</feature>
<dbReference type="Proteomes" id="UP001305702">
    <property type="component" value="Chromosome"/>
</dbReference>
<accession>A0AA96LBL1</accession>
<dbReference type="AlphaFoldDB" id="A0AA96LBL1"/>
<organism evidence="2 3">
    <name type="scientific">Paenibacillus aurantius</name>
    <dbReference type="NCBI Taxonomy" id="2918900"/>
    <lineage>
        <taxon>Bacteria</taxon>
        <taxon>Bacillati</taxon>
        <taxon>Bacillota</taxon>
        <taxon>Bacilli</taxon>
        <taxon>Bacillales</taxon>
        <taxon>Paenibacillaceae</taxon>
        <taxon>Paenibacillus</taxon>
    </lineage>
</organism>